<evidence type="ECO:0000313" key="2">
    <source>
        <dbReference type="Proteomes" id="UP000292082"/>
    </source>
</evidence>
<reference evidence="1 2" key="1">
    <citation type="submission" date="2019-01" db="EMBL/GenBank/DDBJ databases">
        <title>Draft genome sequences of three monokaryotic isolates of the white-rot basidiomycete fungus Dichomitus squalens.</title>
        <authorList>
            <consortium name="DOE Joint Genome Institute"/>
            <person name="Lopez S.C."/>
            <person name="Andreopoulos B."/>
            <person name="Pangilinan J."/>
            <person name="Lipzen A."/>
            <person name="Riley R."/>
            <person name="Ahrendt S."/>
            <person name="Ng V."/>
            <person name="Barry K."/>
            <person name="Daum C."/>
            <person name="Grigoriev I.V."/>
            <person name="Hilden K.S."/>
            <person name="Makela M.R."/>
            <person name="de Vries R.P."/>
        </authorList>
    </citation>
    <scope>NUCLEOTIDE SEQUENCE [LARGE SCALE GENOMIC DNA]</scope>
    <source>
        <strain evidence="1 2">CBS 464.89</strain>
    </source>
</reference>
<dbReference type="Proteomes" id="UP000292082">
    <property type="component" value="Unassembled WGS sequence"/>
</dbReference>
<dbReference type="EMBL" id="ML145103">
    <property type="protein sequence ID" value="TBU60633.1"/>
    <property type="molecule type" value="Genomic_DNA"/>
</dbReference>
<accession>A0A4Q9Q0I1</accession>
<sequence>MANGCTDEPVGEASEVAALVSYVVKPKARFLTGESVTCSQPAYYFSDINASSSMRAHSWTHRRKESVTLGAPAA</sequence>
<keyword evidence="2" id="KW-1185">Reference proteome</keyword>
<evidence type="ECO:0000313" key="1">
    <source>
        <dbReference type="EMBL" id="TBU60633.1"/>
    </source>
</evidence>
<dbReference type="AlphaFoldDB" id="A0A4Q9Q0I1"/>
<proteinExistence type="predicted"/>
<gene>
    <name evidence="1" type="ORF">BD310DRAFT_922336</name>
</gene>
<organism evidence="1 2">
    <name type="scientific">Dichomitus squalens</name>
    <dbReference type="NCBI Taxonomy" id="114155"/>
    <lineage>
        <taxon>Eukaryota</taxon>
        <taxon>Fungi</taxon>
        <taxon>Dikarya</taxon>
        <taxon>Basidiomycota</taxon>
        <taxon>Agaricomycotina</taxon>
        <taxon>Agaricomycetes</taxon>
        <taxon>Polyporales</taxon>
        <taxon>Polyporaceae</taxon>
        <taxon>Dichomitus</taxon>
    </lineage>
</organism>
<protein>
    <submittedName>
        <fullName evidence="1">Uncharacterized protein</fullName>
    </submittedName>
</protein>
<name>A0A4Q9Q0I1_9APHY</name>